<dbReference type="AlphaFoldDB" id="A0A061A704"/>
<reference evidence="1" key="1">
    <citation type="submission" date="2014-05" db="EMBL/GenBank/DDBJ databases">
        <authorList>
            <person name="Horn Fabian"/>
        </authorList>
    </citation>
    <scope>NUCLEOTIDE SEQUENCE</scope>
</reference>
<dbReference type="RefSeq" id="WP_044582656.1">
    <property type="nucleotide sequence ID" value="NZ_BAABDR010000100.1"/>
</dbReference>
<dbReference type="GeneID" id="32474297"/>
<evidence type="ECO:0000313" key="2">
    <source>
        <dbReference type="EMBL" id="MBP2067591.1"/>
    </source>
</evidence>
<protein>
    <submittedName>
        <fullName evidence="1">Uncharacterized protein</fullName>
    </submittedName>
</protein>
<gene>
    <name evidence="2" type="ORF">J2Z30_008658</name>
    <name evidence="1" type="ORF">SIRAN44</name>
</gene>
<sequence length="87" mass="8879">MSALPLPAASPEPSASCATHLPVRTQPSRLCIPEVVVIVVVVLASAALAAGNRPVPAALVVVAAAVADLITGRRPSDPGRPSRRRSR</sequence>
<dbReference type="EMBL" id="LK022849">
    <property type="protein sequence ID" value="CDR18144.1"/>
    <property type="molecule type" value="Genomic_DNA"/>
</dbReference>
<keyword evidence="3" id="KW-1185">Reference proteome</keyword>
<dbReference type="Proteomes" id="UP000756710">
    <property type="component" value="Unassembled WGS sequence"/>
</dbReference>
<evidence type="ECO:0000313" key="3">
    <source>
        <dbReference type="Proteomes" id="UP000756710"/>
    </source>
</evidence>
<evidence type="ECO:0000313" key="1">
    <source>
        <dbReference type="EMBL" id="CDR18144.1"/>
    </source>
</evidence>
<name>A0A061A704_9ACTN</name>
<reference evidence="2 3" key="2">
    <citation type="submission" date="2021-03" db="EMBL/GenBank/DDBJ databases">
        <title>Genomic Encyclopedia of Type Strains, Phase IV (KMG-IV): sequencing the most valuable type-strain genomes for metagenomic binning, comparative biology and taxonomic classification.</title>
        <authorList>
            <person name="Goeker M."/>
        </authorList>
    </citation>
    <scope>NUCLEOTIDE SEQUENCE [LARGE SCALE GENOMIC DNA]</scope>
    <source>
        <strain evidence="2 3">DSM 41954</strain>
    </source>
</reference>
<proteinExistence type="predicted"/>
<organism evidence="1">
    <name type="scientific">Streptomyces iranensis</name>
    <dbReference type="NCBI Taxonomy" id="576784"/>
    <lineage>
        <taxon>Bacteria</taxon>
        <taxon>Bacillati</taxon>
        <taxon>Actinomycetota</taxon>
        <taxon>Actinomycetes</taxon>
        <taxon>Kitasatosporales</taxon>
        <taxon>Streptomycetaceae</taxon>
        <taxon>Streptomyces</taxon>
        <taxon>Streptomyces violaceusniger group</taxon>
    </lineage>
</organism>
<dbReference type="EMBL" id="JAGGLR010000032">
    <property type="protein sequence ID" value="MBP2067591.1"/>
    <property type="molecule type" value="Genomic_DNA"/>
</dbReference>
<accession>A0A061A704</accession>
<dbReference type="HOGENOM" id="CLU_2482022_0_0_11"/>